<reference evidence="1" key="2">
    <citation type="journal article" date="2015" name="Data Brief">
        <title>Shoot transcriptome of the giant reed, Arundo donax.</title>
        <authorList>
            <person name="Barrero R.A."/>
            <person name="Guerrero F.D."/>
            <person name="Moolhuijzen P."/>
            <person name="Goolsby J.A."/>
            <person name="Tidwell J."/>
            <person name="Bellgard S.E."/>
            <person name="Bellgard M.I."/>
        </authorList>
    </citation>
    <scope>NUCLEOTIDE SEQUENCE</scope>
    <source>
        <tissue evidence="1">Shoot tissue taken approximately 20 cm above the soil surface</tissue>
    </source>
</reference>
<reference evidence="1" key="1">
    <citation type="submission" date="2014-09" db="EMBL/GenBank/DDBJ databases">
        <authorList>
            <person name="Magalhaes I.L.F."/>
            <person name="Oliveira U."/>
            <person name="Santos F.R."/>
            <person name="Vidigal T.H.D.A."/>
            <person name="Brescovit A.D."/>
            <person name="Santos A.J."/>
        </authorList>
    </citation>
    <scope>NUCLEOTIDE SEQUENCE</scope>
    <source>
        <tissue evidence="1">Shoot tissue taken approximately 20 cm above the soil surface</tissue>
    </source>
</reference>
<protein>
    <submittedName>
        <fullName evidence="1">Uncharacterized protein</fullName>
    </submittedName>
</protein>
<organism evidence="1">
    <name type="scientific">Arundo donax</name>
    <name type="common">Giant reed</name>
    <name type="synonym">Donax arundinaceus</name>
    <dbReference type="NCBI Taxonomy" id="35708"/>
    <lineage>
        <taxon>Eukaryota</taxon>
        <taxon>Viridiplantae</taxon>
        <taxon>Streptophyta</taxon>
        <taxon>Embryophyta</taxon>
        <taxon>Tracheophyta</taxon>
        <taxon>Spermatophyta</taxon>
        <taxon>Magnoliopsida</taxon>
        <taxon>Liliopsida</taxon>
        <taxon>Poales</taxon>
        <taxon>Poaceae</taxon>
        <taxon>PACMAD clade</taxon>
        <taxon>Arundinoideae</taxon>
        <taxon>Arundineae</taxon>
        <taxon>Arundo</taxon>
    </lineage>
</organism>
<accession>A0A0A8Y9E9</accession>
<evidence type="ECO:0000313" key="1">
    <source>
        <dbReference type="EMBL" id="JAD21935.1"/>
    </source>
</evidence>
<dbReference type="AlphaFoldDB" id="A0A0A8Y9E9"/>
<proteinExistence type="predicted"/>
<dbReference type="EMBL" id="GBRH01275960">
    <property type="protein sequence ID" value="JAD21935.1"/>
    <property type="molecule type" value="Transcribed_RNA"/>
</dbReference>
<name>A0A0A8Y9E9_ARUDO</name>
<sequence>MGRKLSYLIHYTQFLTEYHTQKLFFSLPKSKLWDQM</sequence>